<name>A0A1Y4MIT6_9FIRM</name>
<reference evidence="2" key="1">
    <citation type="submission" date="2017-04" db="EMBL/GenBank/DDBJ databases">
        <title>Function of individual gut microbiota members based on whole genome sequencing of pure cultures obtained from chicken caecum.</title>
        <authorList>
            <person name="Medvecky M."/>
            <person name="Cejkova D."/>
            <person name="Polansky O."/>
            <person name="Karasova D."/>
            <person name="Kubasova T."/>
            <person name="Cizek A."/>
            <person name="Rychlik I."/>
        </authorList>
    </citation>
    <scope>NUCLEOTIDE SEQUENCE [LARGE SCALE GENOMIC DNA]</scope>
    <source>
        <strain evidence="2">An175</strain>
    </source>
</reference>
<organism evidence="1 2">
    <name type="scientific">Anaerotruncus colihominis</name>
    <dbReference type="NCBI Taxonomy" id="169435"/>
    <lineage>
        <taxon>Bacteria</taxon>
        <taxon>Bacillati</taxon>
        <taxon>Bacillota</taxon>
        <taxon>Clostridia</taxon>
        <taxon>Eubacteriales</taxon>
        <taxon>Oscillospiraceae</taxon>
        <taxon>Anaerotruncus</taxon>
    </lineage>
</organism>
<gene>
    <name evidence="1" type="ORF">B5F11_17990</name>
</gene>
<protein>
    <submittedName>
        <fullName evidence="1">Uncharacterized protein</fullName>
    </submittedName>
</protein>
<comment type="caution">
    <text evidence="1">The sequence shown here is derived from an EMBL/GenBank/DDBJ whole genome shotgun (WGS) entry which is preliminary data.</text>
</comment>
<accession>A0A1Y4MIT6</accession>
<evidence type="ECO:0000313" key="1">
    <source>
        <dbReference type="EMBL" id="OUP67431.1"/>
    </source>
</evidence>
<dbReference type="EMBL" id="NFKP01000033">
    <property type="protein sequence ID" value="OUP67431.1"/>
    <property type="molecule type" value="Genomic_DNA"/>
</dbReference>
<dbReference type="RefSeq" id="WP_087303107.1">
    <property type="nucleotide sequence ID" value="NZ_NFKQ01000034.1"/>
</dbReference>
<dbReference type="Proteomes" id="UP000196386">
    <property type="component" value="Unassembled WGS sequence"/>
</dbReference>
<sequence>MIKMKYFGNKKEVAIEYELKEDTWGYLNFWVNGYNICKYNEKLSYEGNLYYIVDWLCTKLEYYLGYDAFPLPVKGDTSLELIDSANKYENENFLEEELWYTSKRRWVLNHCWFVARGDGILPCIYLRRKDLFLEISWDNMFWKEKGIIFDSMRNVYLTDLMGFINLLYQFLSSIIDDLEKNAGEDQVQELRRQLIIFDI</sequence>
<evidence type="ECO:0000313" key="2">
    <source>
        <dbReference type="Proteomes" id="UP000196386"/>
    </source>
</evidence>
<dbReference type="AlphaFoldDB" id="A0A1Y4MIT6"/>
<proteinExistence type="predicted"/>